<evidence type="ECO:0000259" key="2">
    <source>
        <dbReference type="Pfam" id="PF09537"/>
    </source>
</evidence>
<evidence type="ECO:0000313" key="4">
    <source>
        <dbReference type="Proteomes" id="UP001596492"/>
    </source>
</evidence>
<reference evidence="4" key="1">
    <citation type="journal article" date="2019" name="Int. J. Syst. Evol. Microbiol.">
        <title>The Global Catalogue of Microorganisms (GCM) 10K type strain sequencing project: providing services to taxonomists for standard genome sequencing and annotation.</title>
        <authorList>
            <consortium name="The Broad Institute Genomics Platform"/>
            <consortium name="The Broad Institute Genome Sequencing Center for Infectious Disease"/>
            <person name="Wu L."/>
            <person name="Ma J."/>
        </authorList>
    </citation>
    <scope>NUCLEOTIDE SEQUENCE [LARGE SCALE GENOMIC DNA]</scope>
    <source>
        <strain evidence="4">CCUG 51308</strain>
    </source>
</reference>
<sequence length="210" mass="23295">MLNKLMMTTAAAALALSVSATAQEATTTEQLNQEQGAMIEDTQHAEDTMLHDSDAVANAKKLYQDAMDEEIDEMNEVASILIDAEELYSDASKLPDSETPVREHLMELSKERAQQREEIQQFVANKGAEADTYGEAVGTGHRAFTQIRTAFENDKVVAVEEVLRGEKYIVDEINERIESKEIASEDAVNLLKDIRAEVEASIAELEMQKS</sequence>
<feature type="signal peptide" evidence="1">
    <location>
        <begin position="1"/>
        <end position="22"/>
    </location>
</feature>
<dbReference type="EMBL" id="JBHTBR010000005">
    <property type="protein sequence ID" value="MFC7291891.1"/>
    <property type="molecule type" value="Genomic_DNA"/>
</dbReference>
<dbReference type="Gene3D" id="1.20.1260.10">
    <property type="match status" value="1"/>
</dbReference>
<dbReference type="NCBIfam" id="TIGR02284">
    <property type="entry name" value="PA2169 family four-helix-bundle protein"/>
    <property type="match status" value="1"/>
</dbReference>
<dbReference type="InterPro" id="IPR012347">
    <property type="entry name" value="Ferritin-like"/>
</dbReference>
<dbReference type="InterPro" id="IPR019052">
    <property type="entry name" value="DUF2383"/>
</dbReference>
<protein>
    <submittedName>
        <fullName evidence="3">PA2169 family four-helix-bundle protein</fullName>
    </submittedName>
</protein>
<organism evidence="3 4">
    <name type="scientific">Hirschia litorea</name>
    <dbReference type="NCBI Taxonomy" id="1199156"/>
    <lineage>
        <taxon>Bacteria</taxon>
        <taxon>Pseudomonadati</taxon>
        <taxon>Pseudomonadota</taxon>
        <taxon>Alphaproteobacteria</taxon>
        <taxon>Hyphomonadales</taxon>
        <taxon>Hyphomonadaceae</taxon>
        <taxon>Hirschia</taxon>
    </lineage>
</organism>
<feature type="chain" id="PRO_5045889662" evidence="1">
    <location>
        <begin position="23"/>
        <end position="210"/>
    </location>
</feature>
<name>A0ABW2IL64_9PROT</name>
<keyword evidence="1" id="KW-0732">Signal</keyword>
<dbReference type="RefSeq" id="WP_382167129.1">
    <property type="nucleotide sequence ID" value="NZ_JBHTBR010000005.1"/>
</dbReference>
<feature type="domain" description="DUF2383" evidence="2">
    <location>
        <begin position="70"/>
        <end position="178"/>
    </location>
</feature>
<dbReference type="InterPro" id="IPR011971">
    <property type="entry name" value="CHP02284"/>
</dbReference>
<accession>A0ABW2IL64</accession>
<gene>
    <name evidence="3" type="ORF">ACFQS8_09715</name>
</gene>
<dbReference type="Proteomes" id="UP001596492">
    <property type="component" value="Unassembled WGS sequence"/>
</dbReference>
<evidence type="ECO:0000313" key="3">
    <source>
        <dbReference type="EMBL" id="MFC7291891.1"/>
    </source>
</evidence>
<keyword evidence="4" id="KW-1185">Reference proteome</keyword>
<dbReference type="Pfam" id="PF09537">
    <property type="entry name" value="DUF2383"/>
    <property type="match status" value="1"/>
</dbReference>
<evidence type="ECO:0000256" key="1">
    <source>
        <dbReference type="SAM" id="SignalP"/>
    </source>
</evidence>
<comment type="caution">
    <text evidence="3">The sequence shown here is derived from an EMBL/GenBank/DDBJ whole genome shotgun (WGS) entry which is preliminary data.</text>
</comment>
<proteinExistence type="predicted"/>